<protein>
    <submittedName>
        <fullName evidence="8">Arginine/ornithine antiporter ArcD</fullName>
    </submittedName>
</protein>
<feature type="transmembrane region" description="Helical" evidence="6">
    <location>
        <begin position="298"/>
        <end position="320"/>
    </location>
</feature>
<dbReference type="PATRIC" id="fig|699431.3.peg.2827"/>
<dbReference type="STRING" id="699431.SY89_02764"/>
<feature type="transmembrane region" description="Helical" evidence="6">
    <location>
        <begin position="461"/>
        <end position="480"/>
    </location>
</feature>
<feature type="transmembrane region" description="Helical" evidence="6">
    <location>
        <begin position="66"/>
        <end position="85"/>
    </location>
</feature>
<keyword evidence="9" id="KW-1185">Reference proteome</keyword>
<organism evidence="8 9">
    <name type="scientific">Halolamina pelagica</name>
    <dbReference type="NCBI Taxonomy" id="699431"/>
    <lineage>
        <taxon>Archaea</taxon>
        <taxon>Methanobacteriati</taxon>
        <taxon>Methanobacteriota</taxon>
        <taxon>Stenosarchaea group</taxon>
        <taxon>Halobacteria</taxon>
        <taxon>Halobacteriales</taxon>
        <taxon>Haloferacaceae</taxon>
    </lineage>
</organism>
<evidence type="ECO:0000259" key="7">
    <source>
        <dbReference type="Pfam" id="PF03553"/>
    </source>
</evidence>
<comment type="subcellular location">
    <subcellularLocation>
        <location evidence="1">Cell membrane</location>
        <topology evidence="1">Multi-pass membrane protein</topology>
    </subcellularLocation>
</comment>
<evidence type="ECO:0000256" key="4">
    <source>
        <dbReference type="ARBA" id="ARBA00022989"/>
    </source>
</evidence>
<feature type="transmembrane region" description="Helical" evidence="6">
    <location>
        <begin position="193"/>
        <end position="211"/>
    </location>
</feature>
<comment type="caution">
    <text evidence="8">The sequence shown here is derived from an EMBL/GenBank/DDBJ whole genome shotgun (WGS) entry which is preliminary data.</text>
</comment>
<reference evidence="9" key="1">
    <citation type="submission" date="2013-11" db="EMBL/GenBank/DDBJ databases">
        <authorList>
            <person name="Hoang H.T."/>
            <person name="Killian M.L."/>
            <person name="Madson D.M."/>
            <person name="Arruda P.H.E."/>
            <person name="Sun D."/>
            <person name="Schwartz K.J."/>
            <person name="Yoon K."/>
        </authorList>
    </citation>
    <scope>NUCLEOTIDE SEQUENCE [LARGE SCALE GENOMIC DNA]</scope>
    <source>
        <strain evidence="9">CDK2</strain>
    </source>
</reference>
<feature type="domain" description="Na+/H+ antiporter NhaC-like C-terminal" evidence="7">
    <location>
        <begin position="154"/>
        <end position="480"/>
    </location>
</feature>
<keyword evidence="2" id="KW-1003">Cell membrane</keyword>
<accession>A0A0P7FXP2</accession>
<dbReference type="Pfam" id="PF03553">
    <property type="entry name" value="Na_H_antiporter"/>
    <property type="match status" value="1"/>
</dbReference>
<dbReference type="EMBL" id="LGUC01000001">
    <property type="protein sequence ID" value="KPN32007.1"/>
    <property type="molecule type" value="Genomic_DNA"/>
</dbReference>
<keyword evidence="4 6" id="KW-1133">Transmembrane helix</keyword>
<evidence type="ECO:0000313" key="8">
    <source>
        <dbReference type="EMBL" id="KPN32007.1"/>
    </source>
</evidence>
<dbReference type="RefSeq" id="WP_054584398.1">
    <property type="nucleotide sequence ID" value="NZ_LGUC01000001.1"/>
</dbReference>
<evidence type="ECO:0000256" key="3">
    <source>
        <dbReference type="ARBA" id="ARBA00022692"/>
    </source>
</evidence>
<feature type="transmembrane region" description="Helical" evidence="6">
    <location>
        <begin position="257"/>
        <end position="278"/>
    </location>
</feature>
<dbReference type="OrthoDB" id="76879at2157"/>
<dbReference type="AlphaFoldDB" id="A0A0P7FXP2"/>
<evidence type="ECO:0000313" key="9">
    <source>
        <dbReference type="Proteomes" id="UP000050535"/>
    </source>
</evidence>
<evidence type="ECO:0000256" key="1">
    <source>
        <dbReference type="ARBA" id="ARBA00004651"/>
    </source>
</evidence>
<keyword evidence="3 6" id="KW-0812">Transmembrane</keyword>
<feature type="transmembrane region" description="Helical" evidence="6">
    <location>
        <begin position="370"/>
        <end position="388"/>
    </location>
</feature>
<sequence>MSTEFGVLSIVPPLLAIVLAITTRKAVLSLFIGIWAGAVIFTGGLGVVQTFEWIVVAVAGEFHVRILVFTLLLGSGVAMVWNLGGSNAVRDWAIERLDSQRKAGAVAWGLGVVLFFDDYANTAIVGSAMKDVSDHLRISREKLSYIVDSTAAPVATLGISSWVAFQLSLISDGYEAAGVADHPPAFEVFLNSIPFNMYSILAIVMVAIIVATGRDYGEMLDAEHRSWHTGQVSREDARPMQDVESDLGEPNAENARLVNFFVPIAVLIAVTVASALWTGYSPGASLMDMVTNADFASALIYGSFAMVATGFVLGKLYGILTLGEATDTTIDGFGLMLTAVSILVLAWGIGEVVSALGTGEYVAGVVGDSFPVAVLPALVLVLAAFIAFSTGTSWGTMGILTPIVIPVAWNLTGDHTIIAAAVGVIFSGAIFGDHSSPISDTTVLSATFTGADLIDHVRTQLYYAVTVATVAVALLLVWGVTRISPLLLLPVGVVLIVGLVYALSEFDASRKGLEPVVADAPPEGSEPADD</sequence>
<evidence type="ECO:0000256" key="6">
    <source>
        <dbReference type="SAM" id="Phobius"/>
    </source>
</evidence>
<keyword evidence="5 6" id="KW-0472">Membrane</keyword>
<feature type="transmembrane region" description="Helical" evidence="6">
    <location>
        <begin position="30"/>
        <end position="54"/>
    </location>
</feature>
<feature type="transmembrane region" description="Helical" evidence="6">
    <location>
        <begin position="332"/>
        <end position="350"/>
    </location>
</feature>
<evidence type="ECO:0000256" key="5">
    <source>
        <dbReference type="ARBA" id="ARBA00023136"/>
    </source>
</evidence>
<name>A0A0P7FXP2_9EURY</name>
<feature type="transmembrane region" description="Helical" evidence="6">
    <location>
        <begin position="486"/>
        <end position="503"/>
    </location>
</feature>
<evidence type="ECO:0000256" key="2">
    <source>
        <dbReference type="ARBA" id="ARBA00022475"/>
    </source>
</evidence>
<proteinExistence type="predicted"/>
<dbReference type="InterPro" id="IPR018461">
    <property type="entry name" value="Na/H_Antiport_NhaC-like_C"/>
</dbReference>
<dbReference type="Proteomes" id="UP000050535">
    <property type="component" value="Unassembled WGS sequence"/>
</dbReference>
<dbReference type="PANTHER" id="PTHR43478:SF1">
    <property type="entry name" value="NA+_H+ ANTIPORTER NHAC-LIKE C-TERMINAL DOMAIN-CONTAINING PROTEIN"/>
    <property type="match status" value="1"/>
</dbReference>
<dbReference type="GO" id="GO:0005886">
    <property type="term" value="C:plasma membrane"/>
    <property type="evidence" value="ECO:0007669"/>
    <property type="project" value="UniProtKB-SubCell"/>
</dbReference>
<gene>
    <name evidence="8" type="primary">arcD_4</name>
    <name evidence="8" type="ORF">SY89_02764</name>
</gene>
<dbReference type="PANTHER" id="PTHR43478">
    <property type="entry name" value="NA+/H+ ANTIPORTER-RELATED"/>
    <property type="match status" value="1"/>
</dbReference>
<feature type="transmembrane region" description="Helical" evidence="6">
    <location>
        <begin position="105"/>
        <end position="124"/>
    </location>
</feature>